<evidence type="ECO:0000313" key="2">
    <source>
        <dbReference type="Proteomes" id="UP000821853"/>
    </source>
</evidence>
<reference evidence="1 2" key="1">
    <citation type="journal article" date="2020" name="Cell">
        <title>Large-Scale Comparative Analyses of Tick Genomes Elucidate Their Genetic Diversity and Vector Capacities.</title>
        <authorList>
            <consortium name="Tick Genome and Microbiome Consortium (TIGMIC)"/>
            <person name="Jia N."/>
            <person name="Wang J."/>
            <person name="Shi W."/>
            <person name="Du L."/>
            <person name="Sun Y."/>
            <person name="Zhan W."/>
            <person name="Jiang J.F."/>
            <person name="Wang Q."/>
            <person name="Zhang B."/>
            <person name="Ji P."/>
            <person name="Bell-Sakyi L."/>
            <person name="Cui X.M."/>
            <person name="Yuan T.T."/>
            <person name="Jiang B.G."/>
            <person name="Yang W.F."/>
            <person name="Lam T.T."/>
            <person name="Chang Q.C."/>
            <person name="Ding S.J."/>
            <person name="Wang X.J."/>
            <person name="Zhu J.G."/>
            <person name="Ruan X.D."/>
            <person name="Zhao L."/>
            <person name="Wei J.T."/>
            <person name="Ye R.Z."/>
            <person name="Que T.C."/>
            <person name="Du C.H."/>
            <person name="Zhou Y.H."/>
            <person name="Cheng J.X."/>
            <person name="Dai P.F."/>
            <person name="Guo W.B."/>
            <person name="Han X.H."/>
            <person name="Huang E.J."/>
            <person name="Li L.F."/>
            <person name="Wei W."/>
            <person name="Gao Y.C."/>
            <person name="Liu J.Z."/>
            <person name="Shao H.Z."/>
            <person name="Wang X."/>
            <person name="Wang C.C."/>
            <person name="Yang T.C."/>
            <person name="Huo Q.B."/>
            <person name="Li W."/>
            <person name="Chen H.Y."/>
            <person name="Chen S.E."/>
            <person name="Zhou L.G."/>
            <person name="Ni X.B."/>
            <person name="Tian J.H."/>
            <person name="Sheng Y."/>
            <person name="Liu T."/>
            <person name="Pan Y.S."/>
            <person name="Xia L.Y."/>
            <person name="Li J."/>
            <person name="Zhao F."/>
            <person name="Cao W.C."/>
        </authorList>
    </citation>
    <scope>NUCLEOTIDE SEQUENCE [LARGE SCALE GENOMIC DNA]</scope>
    <source>
        <strain evidence="1">HaeL-2018</strain>
    </source>
</reference>
<gene>
    <name evidence="1" type="ORF">HPB48_000595</name>
</gene>
<proteinExistence type="predicted"/>
<evidence type="ECO:0000313" key="1">
    <source>
        <dbReference type="EMBL" id="KAH9366652.1"/>
    </source>
</evidence>
<dbReference type="VEuPathDB" id="VectorBase:HLOH_039942"/>
<dbReference type="Proteomes" id="UP000821853">
    <property type="component" value="Chromosome 2"/>
</dbReference>
<comment type="caution">
    <text evidence="1">The sequence shown here is derived from an EMBL/GenBank/DDBJ whole genome shotgun (WGS) entry which is preliminary data.</text>
</comment>
<keyword evidence="2" id="KW-1185">Reference proteome</keyword>
<organism evidence="1 2">
    <name type="scientific">Haemaphysalis longicornis</name>
    <name type="common">Bush tick</name>
    <dbReference type="NCBI Taxonomy" id="44386"/>
    <lineage>
        <taxon>Eukaryota</taxon>
        <taxon>Metazoa</taxon>
        <taxon>Ecdysozoa</taxon>
        <taxon>Arthropoda</taxon>
        <taxon>Chelicerata</taxon>
        <taxon>Arachnida</taxon>
        <taxon>Acari</taxon>
        <taxon>Parasitiformes</taxon>
        <taxon>Ixodida</taxon>
        <taxon>Ixodoidea</taxon>
        <taxon>Ixodidae</taxon>
        <taxon>Haemaphysalinae</taxon>
        <taxon>Haemaphysalis</taxon>
    </lineage>
</organism>
<dbReference type="AlphaFoldDB" id="A0A9J6FX83"/>
<accession>A0A9J6FX83</accession>
<sequence length="155" mass="17853">MGVFEDVLGHVRHLRKAGCVVSYAMIRTHAQACAWKRGITSTAFITINGWTASFRWRNGLRFRRRTSLRQRLLPRYEEEVVDFHKFAICLWQDREFVPSQIGNANQTSINSDLSMNRTVEQRKECSVLNTMTSAEKQSFTVMLPITADGSKFPHT</sequence>
<dbReference type="EMBL" id="JABSTR010000004">
    <property type="protein sequence ID" value="KAH9366652.1"/>
    <property type="molecule type" value="Genomic_DNA"/>
</dbReference>
<protein>
    <recommendedName>
        <fullName evidence="3">HTH CENPB-type domain-containing protein</fullName>
    </recommendedName>
</protein>
<name>A0A9J6FX83_HAELO</name>
<evidence type="ECO:0008006" key="3">
    <source>
        <dbReference type="Google" id="ProtNLM"/>
    </source>
</evidence>